<dbReference type="AlphaFoldDB" id="A0A845GXC7"/>
<dbReference type="SUPFAM" id="SSF58104">
    <property type="entry name" value="Methyl-accepting chemotaxis protein (MCP) signaling domain"/>
    <property type="match status" value="1"/>
</dbReference>
<feature type="compositionally biased region" description="Polar residues" evidence="11">
    <location>
        <begin position="314"/>
        <end position="323"/>
    </location>
</feature>
<evidence type="ECO:0000256" key="5">
    <source>
        <dbReference type="ARBA" id="ARBA00022692"/>
    </source>
</evidence>
<dbReference type="Pfam" id="PF02203">
    <property type="entry name" value="TarH"/>
    <property type="match status" value="1"/>
</dbReference>
<evidence type="ECO:0000313" key="15">
    <source>
        <dbReference type="Proteomes" id="UP000447355"/>
    </source>
</evidence>
<feature type="compositionally biased region" description="Basic and acidic residues" evidence="11">
    <location>
        <begin position="541"/>
        <end position="562"/>
    </location>
</feature>
<keyword evidence="5 12" id="KW-0812">Transmembrane</keyword>
<dbReference type="PROSITE" id="PS50111">
    <property type="entry name" value="CHEMOTAXIS_TRANSDUC_2"/>
    <property type="match status" value="1"/>
</dbReference>
<dbReference type="InterPro" id="IPR004089">
    <property type="entry name" value="MCPsignal_dom"/>
</dbReference>
<reference evidence="14" key="1">
    <citation type="submission" date="2019-12" db="EMBL/GenBank/DDBJ databases">
        <title>Novel species isolated from a subtropical stream in China.</title>
        <authorList>
            <person name="Lu H."/>
        </authorList>
    </citation>
    <scope>NUCLEOTIDE SEQUENCE [LARGE SCALE GENOMIC DNA]</scope>
    <source>
        <strain evidence="14">FT81W</strain>
    </source>
</reference>
<dbReference type="InterPro" id="IPR003122">
    <property type="entry name" value="Tar_rcpt_lig-bd"/>
</dbReference>
<keyword evidence="8 10" id="KW-0807">Transducer</keyword>
<comment type="caution">
    <text evidence="14">The sequence shown here is derived from an EMBL/GenBank/DDBJ whole genome shotgun (WGS) entry which is preliminary data.</text>
</comment>
<feature type="compositionally biased region" description="Polar residues" evidence="11">
    <location>
        <begin position="501"/>
        <end position="510"/>
    </location>
</feature>
<dbReference type="InterPro" id="IPR004090">
    <property type="entry name" value="Chemotax_Me-accpt_rcpt"/>
</dbReference>
<dbReference type="GO" id="GO:0004888">
    <property type="term" value="F:transmembrane signaling receptor activity"/>
    <property type="evidence" value="ECO:0007669"/>
    <property type="project" value="InterPro"/>
</dbReference>
<evidence type="ECO:0000256" key="1">
    <source>
        <dbReference type="ARBA" id="ARBA00004429"/>
    </source>
</evidence>
<dbReference type="PRINTS" id="PR00260">
    <property type="entry name" value="CHEMTRNSDUCR"/>
</dbReference>
<dbReference type="GO" id="GO:0005886">
    <property type="term" value="C:plasma membrane"/>
    <property type="evidence" value="ECO:0007669"/>
    <property type="project" value="UniProtKB-SubCell"/>
</dbReference>
<evidence type="ECO:0000256" key="9">
    <source>
        <dbReference type="ARBA" id="ARBA00029447"/>
    </source>
</evidence>
<dbReference type="PANTHER" id="PTHR43531:SF11">
    <property type="entry name" value="METHYL-ACCEPTING CHEMOTAXIS PROTEIN 3"/>
    <property type="match status" value="1"/>
</dbReference>
<comment type="similarity">
    <text evidence="9">Belongs to the methyl-accepting chemotaxis (MCP) protein family.</text>
</comment>
<sequence length="562" mass="59320">MLSTLTVRAKLIILLSVAVLALVVVVAIAFTGMRQDAAMLMEVGKNRLPSVQGLLQVSEGQTAIRSANRAMDTVAAYPEDFDQIAQQIKRKQEIWAGIDKGWKIYEPLPQEPEEEALWKVFVKQWDAWKAHDTAIGEAAARIARAGAGPHKELYVALHKAISEAGPFFHEAEESLNKLVALNVGYGDAAVRQADASSARALNLMYVTGGVALALLVAIGLLILNGIMRQLGGDPAYAAEIVRQVADGDLSADIALRNGDSTSLLAAMKGMIDKLSHVVQEVNNGAESLASASEEVSATAQALSQAASEQAAGTEETSASVEQMTASISQNTENAKVTDGIASKAALEAAEGGEAVESTVAAMRQIAKKIGIIDDIAYQTNLLALNAAIEAARAGEHGKGFAVVAAEVRKLAERSQVAAQEIEQVASSSVQLAEKAGRLLSEMVPNIRRTSNLVQEITAASEEQSAGVGQINAAVTQLSQTTQQNASSSEELAATAEEMSGQAEQLQQTMSFFKLAGASRPGRPAVARKPGKPGPQGKAPARPRDSHRMAEMSDPDESHFVKF</sequence>
<keyword evidence="7 12" id="KW-0472">Membrane</keyword>
<evidence type="ECO:0000259" key="13">
    <source>
        <dbReference type="PROSITE" id="PS50111"/>
    </source>
</evidence>
<dbReference type="GO" id="GO:0007165">
    <property type="term" value="P:signal transduction"/>
    <property type="evidence" value="ECO:0007669"/>
    <property type="project" value="UniProtKB-KW"/>
</dbReference>
<feature type="transmembrane region" description="Helical" evidence="12">
    <location>
        <begin position="12"/>
        <end position="31"/>
    </location>
</feature>
<feature type="compositionally biased region" description="Low complexity" evidence="11">
    <location>
        <begin position="485"/>
        <end position="499"/>
    </location>
</feature>
<keyword evidence="6 12" id="KW-1133">Transmembrane helix</keyword>
<evidence type="ECO:0000256" key="8">
    <source>
        <dbReference type="ARBA" id="ARBA00023224"/>
    </source>
</evidence>
<evidence type="ECO:0000313" key="14">
    <source>
        <dbReference type="EMBL" id="MYM97327.1"/>
    </source>
</evidence>
<dbReference type="GO" id="GO:0006935">
    <property type="term" value="P:chemotaxis"/>
    <property type="evidence" value="ECO:0007669"/>
    <property type="project" value="UniProtKB-KW"/>
</dbReference>
<name>A0A845GXC7_9BURK</name>
<dbReference type="CDD" id="cd11386">
    <property type="entry name" value="MCP_signal"/>
    <property type="match status" value="1"/>
</dbReference>
<dbReference type="SMART" id="SM00283">
    <property type="entry name" value="MA"/>
    <property type="match status" value="1"/>
</dbReference>
<evidence type="ECO:0000256" key="4">
    <source>
        <dbReference type="ARBA" id="ARBA00022519"/>
    </source>
</evidence>
<dbReference type="InterPro" id="IPR051310">
    <property type="entry name" value="MCP_chemotaxis"/>
</dbReference>
<evidence type="ECO:0000256" key="10">
    <source>
        <dbReference type="PROSITE-ProRule" id="PRU00284"/>
    </source>
</evidence>
<dbReference type="Gene3D" id="1.10.287.950">
    <property type="entry name" value="Methyl-accepting chemotaxis protein"/>
    <property type="match status" value="1"/>
</dbReference>
<comment type="subcellular location">
    <subcellularLocation>
        <location evidence="1">Cell inner membrane</location>
        <topology evidence="1">Multi-pass membrane protein</topology>
    </subcellularLocation>
</comment>
<dbReference type="Pfam" id="PF00015">
    <property type="entry name" value="MCPsignal"/>
    <property type="match status" value="1"/>
</dbReference>
<accession>A0A845GXC7</accession>
<feature type="compositionally biased region" description="Low complexity" evidence="11">
    <location>
        <begin position="302"/>
        <end position="311"/>
    </location>
</feature>
<proteinExistence type="inferred from homology"/>
<evidence type="ECO:0000256" key="11">
    <source>
        <dbReference type="SAM" id="MobiDB-lite"/>
    </source>
</evidence>
<dbReference type="RefSeq" id="WP_161086241.1">
    <property type="nucleotide sequence ID" value="NZ_WWCX01000069.1"/>
</dbReference>
<evidence type="ECO:0000256" key="2">
    <source>
        <dbReference type="ARBA" id="ARBA00022475"/>
    </source>
</evidence>
<dbReference type="Proteomes" id="UP000447355">
    <property type="component" value="Unassembled WGS sequence"/>
</dbReference>
<protein>
    <submittedName>
        <fullName evidence="14">Methyl-accepting chemotaxis protein</fullName>
    </submittedName>
</protein>
<organism evidence="14 15">
    <name type="scientific">Duganella vulcania</name>
    <dbReference type="NCBI Taxonomy" id="2692166"/>
    <lineage>
        <taxon>Bacteria</taxon>
        <taxon>Pseudomonadati</taxon>
        <taxon>Pseudomonadota</taxon>
        <taxon>Betaproteobacteria</taxon>
        <taxon>Burkholderiales</taxon>
        <taxon>Oxalobacteraceae</taxon>
        <taxon>Telluria group</taxon>
        <taxon>Duganella</taxon>
    </lineage>
</organism>
<evidence type="ECO:0000256" key="3">
    <source>
        <dbReference type="ARBA" id="ARBA00022500"/>
    </source>
</evidence>
<feature type="domain" description="Methyl-accepting transducer" evidence="13">
    <location>
        <begin position="284"/>
        <end position="499"/>
    </location>
</feature>
<evidence type="ECO:0000256" key="6">
    <source>
        <dbReference type="ARBA" id="ARBA00022989"/>
    </source>
</evidence>
<keyword evidence="3" id="KW-0145">Chemotaxis</keyword>
<evidence type="ECO:0000256" key="7">
    <source>
        <dbReference type="ARBA" id="ARBA00023136"/>
    </source>
</evidence>
<keyword evidence="4" id="KW-0997">Cell inner membrane</keyword>
<feature type="transmembrane region" description="Helical" evidence="12">
    <location>
        <begin position="201"/>
        <end position="223"/>
    </location>
</feature>
<evidence type="ECO:0000256" key="12">
    <source>
        <dbReference type="SAM" id="Phobius"/>
    </source>
</evidence>
<dbReference type="PANTHER" id="PTHR43531">
    <property type="entry name" value="PROTEIN ICFG"/>
    <property type="match status" value="1"/>
</dbReference>
<dbReference type="FunFam" id="1.10.287.950:FF:000001">
    <property type="entry name" value="Methyl-accepting chemotaxis sensory transducer"/>
    <property type="match status" value="1"/>
</dbReference>
<dbReference type="EMBL" id="WWCX01000069">
    <property type="protein sequence ID" value="MYM97327.1"/>
    <property type="molecule type" value="Genomic_DNA"/>
</dbReference>
<feature type="region of interest" description="Disordered" evidence="11">
    <location>
        <begin position="480"/>
        <end position="562"/>
    </location>
</feature>
<feature type="region of interest" description="Disordered" evidence="11">
    <location>
        <begin position="302"/>
        <end position="323"/>
    </location>
</feature>
<gene>
    <name evidence="14" type="ORF">GTP90_26095</name>
</gene>
<keyword evidence="2" id="KW-1003">Cell membrane</keyword>